<proteinExistence type="predicted"/>
<protein>
    <submittedName>
        <fullName evidence="2">Uncharacterized protein</fullName>
    </submittedName>
</protein>
<dbReference type="Proteomes" id="UP000696573">
    <property type="component" value="Unassembled WGS sequence"/>
</dbReference>
<feature type="compositionally biased region" description="Basic and acidic residues" evidence="1">
    <location>
        <begin position="139"/>
        <end position="159"/>
    </location>
</feature>
<dbReference type="EMBL" id="CABFNQ020000444">
    <property type="protein sequence ID" value="CAH0015267.1"/>
    <property type="molecule type" value="Genomic_DNA"/>
</dbReference>
<feature type="compositionally biased region" description="Polar residues" evidence="1">
    <location>
        <begin position="111"/>
        <end position="120"/>
    </location>
</feature>
<sequence length="494" mass="54394">MSMAAAHVIRPEIEDDWQDLDSNLSVRSLPASDDEFSEDEASIVKVGSRAPPPTAADTPTTTSSLHPEAVVPGKSNATVTATHSANDTSTIDLPLRPATLGLGTSPLPTTQYPLSLSQDSDVFGRREESTGPDDQDDQGDARSETSEGTVRDPSENPVEHHAVLENLAVLVKEVREELQQTIIDLPSFNVPIVCKIQDALHVLSDHFDDLEPILAAYSKHWTRHGQALAADQIPLHTGLMGWMDSLEPCMIDLQGEVRAQAELAHDISENNTTTPAVAAAFVDYLVALEDLSETLTEFLPIMKLDFSEFQTKFMIFPECDSESNNVESRRQDPRPEIINIRRELYALKDQLQATSTLVNPIFNGNLDSFKSKNGNDALRAMETLDTLNAVISTSLTNTGSDWIESSITPNAQDAQISYPAFASLSPDILRDVASHLVQFREELDYDDDPEIEREFGKDAIRKHQIFKLAEDGLLTTLLATLDFLQCLLMGESLD</sequence>
<accession>A0A9N9V407</accession>
<gene>
    <name evidence="2" type="ORF">CRHIZ90672A_00001112</name>
</gene>
<keyword evidence="3" id="KW-1185">Reference proteome</keyword>
<evidence type="ECO:0000313" key="3">
    <source>
        <dbReference type="Proteomes" id="UP000696573"/>
    </source>
</evidence>
<name>A0A9N9V407_9HYPO</name>
<feature type="region of interest" description="Disordered" evidence="1">
    <location>
        <begin position="28"/>
        <end position="72"/>
    </location>
</feature>
<dbReference type="OrthoDB" id="5294021at2759"/>
<organism evidence="2 3">
    <name type="scientific">Clonostachys rhizophaga</name>
    <dbReference type="NCBI Taxonomy" id="160324"/>
    <lineage>
        <taxon>Eukaryota</taxon>
        <taxon>Fungi</taxon>
        <taxon>Dikarya</taxon>
        <taxon>Ascomycota</taxon>
        <taxon>Pezizomycotina</taxon>
        <taxon>Sordariomycetes</taxon>
        <taxon>Hypocreomycetidae</taxon>
        <taxon>Hypocreales</taxon>
        <taxon>Bionectriaceae</taxon>
        <taxon>Clonostachys</taxon>
    </lineage>
</organism>
<evidence type="ECO:0000313" key="2">
    <source>
        <dbReference type="EMBL" id="CAH0015267.1"/>
    </source>
</evidence>
<feature type="compositionally biased region" description="Acidic residues" evidence="1">
    <location>
        <begin position="32"/>
        <end position="41"/>
    </location>
</feature>
<dbReference type="AlphaFoldDB" id="A0A9N9V407"/>
<feature type="region of interest" description="Disordered" evidence="1">
    <location>
        <begin position="102"/>
        <end position="159"/>
    </location>
</feature>
<reference evidence="2" key="1">
    <citation type="submission" date="2021-10" db="EMBL/GenBank/DDBJ databases">
        <authorList>
            <person name="Piombo E."/>
        </authorList>
    </citation>
    <scope>NUCLEOTIDE SEQUENCE</scope>
</reference>
<comment type="caution">
    <text evidence="2">The sequence shown here is derived from an EMBL/GenBank/DDBJ whole genome shotgun (WGS) entry which is preliminary data.</text>
</comment>
<evidence type="ECO:0000256" key="1">
    <source>
        <dbReference type="SAM" id="MobiDB-lite"/>
    </source>
</evidence>